<evidence type="ECO:0000313" key="2">
    <source>
        <dbReference type="EMBL" id="AMK54091.1"/>
    </source>
</evidence>
<keyword evidence="3" id="KW-1185">Reference proteome</keyword>
<sequence>MLQRDRVRIGSLTRLTGDVQAPAAVTAAGVLLSHPIMATAGGQSGIASGLQSGKENRDRLFLGTRGHRIIPLSGGKAACLYCVHRQSRYDEEENMQSGRWQKPDMEHMADLL</sequence>
<protein>
    <submittedName>
        <fullName evidence="2">Uncharacterized protein</fullName>
    </submittedName>
</protein>
<feature type="compositionally biased region" description="Basic and acidic residues" evidence="1">
    <location>
        <begin position="101"/>
        <end position="112"/>
    </location>
</feature>
<accession>A0A140DTW4</accession>
<evidence type="ECO:0000313" key="3">
    <source>
        <dbReference type="Proteomes" id="UP000069771"/>
    </source>
</evidence>
<dbReference type="Proteomes" id="UP000069771">
    <property type="component" value="Chromosome"/>
</dbReference>
<organism evidence="2 3">
    <name type="scientific">Faecalibaculum rodentium</name>
    <dbReference type="NCBI Taxonomy" id="1702221"/>
    <lineage>
        <taxon>Bacteria</taxon>
        <taxon>Bacillati</taxon>
        <taxon>Bacillota</taxon>
        <taxon>Erysipelotrichia</taxon>
        <taxon>Erysipelotrichales</taxon>
        <taxon>Erysipelotrichaceae</taxon>
        <taxon>Faecalibaculum</taxon>
    </lineage>
</organism>
<dbReference type="AlphaFoldDB" id="A0A140DTW4"/>
<proteinExistence type="predicted"/>
<dbReference type="EMBL" id="CP011391">
    <property type="protein sequence ID" value="AMK54091.1"/>
    <property type="molecule type" value="Genomic_DNA"/>
</dbReference>
<name>A0A140DTW4_9FIRM</name>
<dbReference type="STRING" id="1702221.AALO17_09570"/>
<reference evidence="2 3" key="1">
    <citation type="journal article" date="2016" name="Gut Pathog.">
        <title>Whole genome sequencing of "Faecalibaculum rodentium" ALO17, isolated from C57BL/6J laboratory mouse feces.</title>
        <authorList>
            <person name="Lim S."/>
            <person name="Chang D.H."/>
            <person name="Ahn S."/>
            <person name="Kim B.C."/>
        </authorList>
    </citation>
    <scope>NUCLEOTIDE SEQUENCE [LARGE SCALE GENOMIC DNA]</scope>
    <source>
        <strain evidence="2 3">Alo17</strain>
    </source>
</reference>
<feature type="region of interest" description="Disordered" evidence="1">
    <location>
        <begin position="92"/>
        <end position="112"/>
    </location>
</feature>
<evidence type="ECO:0000256" key="1">
    <source>
        <dbReference type="SAM" id="MobiDB-lite"/>
    </source>
</evidence>
<gene>
    <name evidence="2" type="ORF">AALO17_09570</name>
</gene>
<dbReference type="KEGG" id="fro:AALO17_09570"/>